<organism evidence="4 5">
    <name type="scientific">Sebaldella termitidis (strain ATCC 33386 / NCTC 11300)</name>
    <dbReference type="NCBI Taxonomy" id="526218"/>
    <lineage>
        <taxon>Bacteria</taxon>
        <taxon>Fusobacteriati</taxon>
        <taxon>Fusobacteriota</taxon>
        <taxon>Fusobacteriia</taxon>
        <taxon>Fusobacteriales</taxon>
        <taxon>Leptotrichiaceae</taxon>
        <taxon>Sebaldella</taxon>
    </lineage>
</organism>
<dbReference type="PROSITE" id="PS50937">
    <property type="entry name" value="HTH_MERR_2"/>
    <property type="match status" value="1"/>
</dbReference>
<dbReference type="Gene3D" id="1.10.1660.10">
    <property type="match status" value="1"/>
</dbReference>
<sequence length="274" mass="32306">MFRIGEFSRLTQISVRMLRYYDKNDLLKPEKVDRFTGYRYYSSSQIRDLHKIIFLRDLGYGTAEISNALKNWNGDFMYKQMENKKLEIEKNIQQEKLKAARLKNLLKSIENKNFSINYDFNIKKIPDFTVLALGKTVPDYFSEGTLWKELYDFIENNKIKLPVNPYDFAVYHDSGHKESNIDIEVCTVVEKTGKNQDGFVYRKIKGVETMACTMVFGPYEKIASAFLAFIEWISEQPEYRMSGKNRQICHRGPWNEKDPLGYLTEIQIPLKKNY</sequence>
<evidence type="ECO:0000313" key="5">
    <source>
        <dbReference type="Proteomes" id="UP000000845"/>
    </source>
</evidence>
<dbReference type="AlphaFoldDB" id="D1AG38"/>
<dbReference type="Pfam" id="PF13411">
    <property type="entry name" value="MerR_1"/>
    <property type="match status" value="1"/>
</dbReference>
<evidence type="ECO:0000256" key="1">
    <source>
        <dbReference type="ARBA" id="ARBA00023125"/>
    </source>
</evidence>
<dbReference type="PANTHER" id="PTHR30204">
    <property type="entry name" value="REDOX-CYCLING DRUG-SENSING TRANSCRIPTIONAL ACTIVATOR SOXR"/>
    <property type="match status" value="1"/>
</dbReference>
<dbReference type="KEGG" id="str:Sterm_3830"/>
<accession>D1AG38</accession>
<dbReference type="InterPro" id="IPR000551">
    <property type="entry name" value="MerR-type_HTH_dom"/>
</dbReference>
<evidence type="ECO:0000256" key="2">
    <source>
        <dbReference type="SAM" id="Coils"/>
    </source>
</evidence>
<proteinExistence type="predicted"/>
<dbReference type="EMBL" id="CP001739">
    <property type="protein sequence ID" value="ACZ10664.1"/>
    <property type="molecule type" value="Genomic_DNA"/>
</dbReference>
<name>D1AG38_SEBTE</name>
<dbReference type="STRING" id="526218.Sterm_3830"/>
<dbReference type="SMART" id="SM00422">
    <property type="entry name" value="HTH_MERR"/>
    <property type="match status" value="1"/>
</dbReference>
<keyword evidence="1" id="KW-0238">DNA-binding</keyword>
<dbReference type="Gene3D" id="3.20.80.10">
    <property type="entry name" value="Regulatory factor, effector binding domain"/>
    <property type="match status" value="1"/>
</dbReference>
<dbReference type="InterPro" id="IPR047057">
    <property type="entry name" value="MerR_fam"/>
</dbReference>
<dbReference type="GO" id="GO:0003677">
    <property type="term" value="F:DNA binding"/>
    <property type="evidence" value="ECO:0007669"/>
    <property type="project" value="UniProtKB-KW"/>
</dbReference>
<dbReference type="eggNOG" id="COG0789">
    <property type="taxonomic scope" value="Bacteria"/>
</dbReference>
<gene>
    <name evidence="4" type="ordered locus">Sterm_3830</name>
</gene>
<dbReference type="Proteomes" id="UP000000845">
    <property type="component" value="Chromosome"/>
</dbReference>
<dbReference type="SMART" id="SM00871">
    <property type="entry name" value="AraC_E_bind"/>
    <property type="match status" value="1"/>
</dbReference>
<keyword evidence="2" id="KW-0175">Coiled coil</keyword>
<dbReference type="PANTHER" id="PTHR30204:SF97">
    <property type="entry name" value="MERR FAMILY REGULATORY PROTEIN"/>
    <property type="match status" value="1"/>
</dbReference>
<feature type="coiled-coil region" evidence="2">
    <location>
        <begin position="78"/>
        <end position="112"/>
    </location>
</feature>
<evidence type="ECO:0000259" key="3">
    <source>
        <dbReference type="PROSITE" id="PS50937"/>
    </source>
</evidence>
<keyword evidence="5" id="KW-1185">Reference proteome</keyword>
<dbReference type="HOGENOM" id="CLU_065103_2_2_0"/>
<dbReference type="GO" id="GO:0003700">
    <property type="term" value="F:DNA-binding transcription factor activity"/>
    <property type="evidence" value="ECO:0007669"/>
    <property type="project" value="InterPro"/>
</dbReference>
<dbReference type="RefSeq" id="WP_012863244.1">
    <property type="nucleotide sequence ID" value="NC_013517.1"/>
</dbReference>
<dbReference type="SUPFAM" id="SSF55136">
    <property type="entry name" value="Probable bacterial effector-binding domain"/>
    <property type="match status" value="1"/>
</dbReference>
<protein>
    <submittedName>
        <fullName evidence="4">Transcriptional regulator, MerR family</fullName>
    </submittedName>
</protein>
<dbReference type="InterPro" id="IPR010499">
    <property type="entry name" value="AraC_E-bd"/>
</dbReference>
<feature type="domain" description="HTH merR-type" evidence="3">
    <location>
        <begin position="1"/>
        <end position="71"/>
    </location>
</feature>
<reference evidence="5" key="1">
    <citation type="submission" date="2009-09" db="EMBL/GenBank/DDBJ databases">
        <title>The complete chromosome of Sebaldella termitidis ATCC 33386.</title>
        <authorList>
            <consortium name="US DOE Joint Genome Institute (JGI-PGF)"/>
            <person name="Lucas S."/>
            <person name="Copeland A."/>
            <person name="Lapidus A."/>
            <person name="Glavina del Rio T."/>
            <person name="Dalin E."/>
            <person name="Tice H."/>
            <person name="Bruce D."/>
            <person name="Goodwin L."/>
            <person name="Pitluck S."/>
            <person name="Kyrpides N."/>
            <person name="Mavromatis K."/>
            <person name="Ivanova N."/>
            <person name="Mikhailova N."/>
            <person name="Sims D."/>
            <person name="Meincke L."/>
            <person name="Brettin T."/>
            <person name="Detter J.C."/>
            <person name="Han C."/>
            <person name="Larimer F."/>
            <person name="Land M."/>
            <person name="Hauser L."/>
            <person name="Markowitz V."/>
            <person name="Cheng J.F."/>
            <person name="Hugenholtz P."/>
            <person name="Woyke T."/>
            <person name="Wu D."/>
            <person name="Eisen J.A."/>
        </authorList>
    </citation>
    <scope>NUCLEOTIDE SEQUENCE [LARGE SCALE GENOMIC DNA]</scope>
    <source>
        <strain evidence="5">ATCC 33386 / NCTC 11300</strain>
    </source>
</reference>
<dbReference type="eggNOG" id="COG4978">
    <property type="taxonomic scope" value="Bacteria"/>
</dbReference>
<dbReference type="PROSITE" id="PS00552">
    <property type="entry name" value="HTH_MERR_1"/>
    <property type="match status" value="1"/>
</dbReference>
<dbReference type="CDD" id="cd01107">
    <property type="entry name" value="HTH_BmrR"/>
    <property type="match status" value="1"/>
</dbReference>
<reference evidence="4 5" key="2">
    <citation type="journal article" date="2010" name="Stand. Genomic Sci.">
        <title>Complete genome sequence of Sebaldella termitidis type strain (NCTC 11300).</title>
        <authorList>
            <person name="Harmon-Smith M."/>
            <person name="Celia L."/>
            <person name="Chertkov O."/>
            <person name="Lapidus A."/>
            <person name="Copeland A."/>
            <person name="Glavina Del Rio T."/>
            <person name="Nolan M."/>
            <person name="Lucas S."/>
            <person name="Tice H."/>
            <person name="Cheng J.F."/>
            <person name="Han C."/>
            <person name="Detter J.C."/>
            <person name="Bruce D."/>
            <person name="Goodwin L."/>
            <person name="Pitluck S."/>
            <person name="Pati A."/>
            <person name="Liolios K."/>
            <person name="Ivanova N."/>
            <person name="Mavromatis K."/>
            <person name="Mikhailova N."/>
            <person name="Chen A."/>
            <person name="Palaniappan K."/>
            <person name="Land M."/>
            <person name="Hauser L."/>
            <person name="Chang Y.J."/>
            <person name="Jeffries C.D."/>
            <person name="Brettin T."/>
            <person name="Goker M."/>
            <person name="Beck B."/>
            <person name="Bristow J."/>
            <person name="Eisen J.A."/>
            <person name="Markowitz V."/>
            <person name="Hugenholtz P."/>
            <person name="Kyrpides N.C."/>
            <person name="Klenk H.P."/>
            <person name="Chen F."/>
        </authorList>
    </citation>
    <scope>NUCLEOTIDE SEQUENCE [LARGE SCALE GENOMIC DNA]</scope>
    <source>
        <strain evidence="5">ATCC 33386 / NCTC 11300</strain>
    </source>
</reference>
<dbReference type="InterPro" id="IPR009061">
    <property type="entry name" value="DNA-bd_dom_put_sf"/>
</dbReference>
<dbReference type="InterPro" id="IPR029442">
    <property type="entry name" value="GyrI-like"/>
</dbReference>
<evidence type="ECO:0000313" key="4">
    <source>
        <dbReference type="EMBL" id="ACZ10664.1"/>
    </source>
</evidence>
<dbReference type="SUPFAM" id="SSF46955">
    <property type="entry name" value="Putative DNA-binding domain"/>
    <property type="match status" value="1"/>
</dbReference>
<dbReference type="InterPro" id="IPR011256">
    <property type="entry name" value="Reg_factor_effector_dom_sf"/>
</dbReference>
<dbReference type="Pfam" id="PF06445">
    <property type="entry name" value="GyrI-like"/>
    <property type="match status" value="1"/>
</dbReference>